<dbReference type="Proteomes" id="UP001165586">
    <property type="component" value="Unassembled WGS sequence"/>
</dbReference>
<dbReference type="Gene3D" id="3.40.440.10">
    <property type="entry name" value="Adenylosuccinate Synthetase, subunit A, domain 1"/>
    <property type="match status" value="1"/>
</dbReference>
<dbReference type="InterPro" id="IPR042109">
    <property type="entry name" value="Adenylosuccinate_synth_dom1"/>
</dbReference>
<dbReference type="Pfam" id="PF00709">
    <property type="entry name" value="Adenylsucc_synt"/>
    <property type="match status" value="1"/>
</dbReference>
<accession>A0ABT2H7Z6</accession>
<keyword evidence="12" id="KW-1185">Reference proteome</keyword>
<keyword evidence="4 8" id="KW-0547">Nucleotide-binding</keyword>
<dbReference type="CDD" id="cd03108">
    <property type="entry name" value="AdSS"/>
    <property type="match status" value="1"/>
</dbReference>
<dbReference type="SUPFAM" id="SSF52540">
    <property type="entry name" value="P-loop containing nucleoside triphosphate hydrolases"/>
    <property type="match status" value="1"/>
</dbReference>
<comment type="pathway">
    <text evidence="8 10">Purine metabolism; AMP biosynthesis via de novo pathway; AMP from IMP: step 1/2.</text>
</comment>
<feature type="active site" description="Proton donor" evidence="8">
    <location>
        <position position="41"/>
    </location>
</feature>
<dbReference type="InterPro" id="IPR027417">
    <property type="entry name" value="P-loop_NTPase"/>
</dbReference>
<evidence type="ECO:0000256" key="4">
    <source>
        <dbReference type="ARBA" id="ARBA00022741"/>
    </source>
</evidence>
<evidence type="ECO:0000313" key="11">
    <source>
        <dbReference type="EMBL" id="MCS5735998.1"/>
    </source>
</evidence>
<comment type="cofactor">
    <cofactor evidence="8">
        <name>Mg(2+)</name>
        <dbReference type="ChEBI" id="CHEBI:18420"/>
    </cofactor>
    <text evidence="8">Binds 1 Mg(2+) ion per subunit.</text>
</comment>
<keyword evidence="2 8" id="KW-0436">Ligase</keyword>
<feature type="binding site" description="in other chain" evidence="8">
    <location>
        <begin position="38"/>
        <end position="41"/>
    </location>
    <ligand>
        <name>IMP</name>
        <dbReference type="ChEBI" id="CHEBI:58053"/>
        <note>ligand shared between dimeric partners</note>
    </ligand>
</feature>
<keyword evidence="8" id="KW-0963">Cytoplasm</keyword>
<feature type="binding site" evidence="8">
    <location>
        <begin position="330"/>
        <end position="332"/>
    </location>
    <ligand>
        <name>GTP</name>
        <dbReference type="ChEBI" id="CHEBI:37565"/>
    </ligand>
</feature>
<feature type="active site" evidence="9">
    <location>
        <position position="139"/>
    </location>
</feature>
<keyword evidence="3 8" id="KW-0479">Metal-binding</keyword>
<feature type="binding site" evidence="8">
    <location>
        <position position="304"/>
    </location>
    <ligand>
        <name>GTP</name>
        <dbReference type="ChEBI" id="CHEBI:37565"/>
    </ligand>
</feature>
<dbReference type="InterPro" id="IPR033128">
    <property type="entry name" value="Adenylosuccin_syn_Lys_AS"/>
</dbReference>
<evidence type="ECO:0000256" key="9">
    <source>
        <dbReference type="PROSITE-ProRule" id="PRU10134"/>
    </source>
</evidence>
<comment type="subcellular location">
    <subcellularLocation>
        <location evidence="8">Cytoplasm</location>
    </subcellularLocation>
</comment>
<dbReference type="InterPro" id="IPR042110">
    <property type="entry name" value="Adenylosuccinate_synth_dom2"/>
</dbReference>
<evidence type="ECO:0000256" key="10">
    <source>
        <dbReference type="RuleBase" id="RU000520"/>
    </source>
</evidence>
<reference evidence="11" key="1">
    <citation type="submission" date="2022-08" db="EMBL/GenBank/DDBJ databases">
        <authorList>
            <person name="Deng Y."/>
            <person name="Han X.-F."/>
            <person name="Zhang Y.-Q."/>
        </authorList>
    </citation>
    <scope>NUCLEOTIDE SEQUENCE</scope>
    <source>
        <strain evidence="11">CPCC 203386</strain>
    </source>
</reference>
<comment type="catalytic activity">
    <reaction evidence="8 10">
        <text>IMP + L-aspartate + GTP = N(6)-(1,2-dicarboxyethyl)-AMP + GDP + phosphate + 2 H(+)</text>
        <dbReference type="Rhea" id="RHEA:15753"/>
        <dbReference type="ChEBI" id="CHEBI:15378"/>
        <dbReference type="ChEBI" id="CHEBI:29991"/>
        <dbReference type="ChEBI" id="CHEBI:37565"/>
        <dbReference type="ChEBI" id="CHEBI:43474"/>
        <dbReference type="ChEBI" id="CHEBI:57567"/>
        <dbReference type="ChEBI" id="CHEBI:58053"/>
        <dbReference type="ChEBI" id="CHEBI:58189"/>
        <dbReference type="EC" id="6.3.4.4"/>
    </reaction>
</comment>
<evidence type="ECO:0000256" key="2">
    <source>
        <dbReference type="ARBA" id="ARBA00022598"/>
    </source>
</evidence>
<feature type="binding site" evidence="8">
    <location>
        <begin position="12"/>
        <end position="18"/>
    </location>
    <ligand>
        <name>GTP</name>
        <dbReference type="ChEBI" id="CHEBI:37565"/>
    </ligand>
</feature>
<evidence type="ECO:0000256" key="7">
    <source>
        <dbReference type="ARBA" id="ARBA00023134"/>
    </source>
</evidence>
<dbReference type="NCBIfam" id="TIGR00184">
    <property type="entry name" value="purA"/>
    <property type="match status" value="1"/>
</dbReference>
<dbReference type="PANTHER" id="PTHR11846">
    <property type="entry name" value="ADENYLOSUCCINATE SYNTHETASE"/>
    <property type="match status" value="1"/>
</dbReference>
<feature type="binding site" evidence="8">
    <location>
        <position position="13"/>
    </location>
    <ligand>
        <name>Mg(2+)</name>
        <dbReference type="ChEBI" id="CHEBI:18420"/>
    </ligand>
</feature>
<evidence type="ECO:0000256" key="5">
    <source>
        <dbReference type="ARBA" id="ARBA00022755"/>
    </source>
</evidence>
<name>A0ABT2H7Z6_9MICO</name>
<feature type="binding site" evidence="8">
    <location>
        <begin position="412"/>
        <end position="414"/>
    </location>
    <ligand>
        <name>GTP</name>
        <dbReference type="ChEBI" id="CHEBI:37565"/>
    </ligand>
</feature>
<gene>
    <name evidence="8" type="primary">purA</name>
    <name evidence="11" type="ORF">N1032_19845</name>
</gene>
<dbReference type="Gene3D" id="3.90.170.10">
    <property type="entry name" value="Adenylosuccinate Synthetase, subunit A, domain 3"/>
    <property type="match status" value="1"/>
</dbReference>
<comment type="similarity">
    <text evidence="8 10">Belongs to the adenylosuccinate synthetase family.</text>
</comment>
<sequence length="428" mass="46327">MPAIVLIGAQWGDEGKGKATDLLGSRVDYVVKFNGGNNAGHTVVVGDKKYALHLLPSGILTPGVTPVIANGVVVDVEVLFHELEALGSRGVDVSRLLVSANAHVITAYHRTIDKVTERFLGKRQIGTTGRGIGPAYADKINRVGIRIQDLFDEGILRQKVEGALDLKNHILVKVYNRRAIEAEQVVDDLLSYTERLRPMVADTSLVLDRALRDGKTVLFEGGQATMLDVDHGTYPFVTSSNATSGGAATGSGVAPNRIDRVIAVVKAYTTRVGAGPFPTELFDESGEYLRSKGFEFGTTTGRPRRTGWYDAPIARYTARINGVTDFVLTKLDVLTGLPTIPVCVAYEVDGVRVDEVPVSQSDFHHAVPVYEEFEGWTEDITGVRTFDELPAAAQRYVLALEEMSGSRISAIGVGPGRDAIVTRHDLLE</sequence>
<feature type="binding site" description="in other chain" evidence="8">
    <location>
        <begin position="13"/>
        <end position="16"/>
    </location>
    <ligand>
        <name>IMP</name>
        <dbReference type="ChEBI" id="CHEBI:58053"/>
        <note>ligand shared between dimeric partners</note>
    </ligand>
</feature>
<dbReference type="EMBL" id="JANLCJ010000010">
    <property type="protein sequence ID" value="MCS5735998.1"/>
    <property type="molecule type" value="Genomic_DNA"/>
</dbReference>
<protein>
    <recommendedName>
        <fullName evidence="8 10">Adenylosuccinate synthetase</fullName>
        <shortName evidence="8">AMPSase</shortName>
        <shortName evidence="8">AdSS</shortName>
        <ecNumber evidence="8 10">6.3.4.4</ecNumber>
    </recommendedName>
    <alternativeName>
        <fullName evidence="8">IMP--aspartate ligase</fullName>
    </alternativeName>
</protein>
<feature type="binding site" description="in other chain" evidence="8">
    <location>
        <position position="238"/>
    </location>
    <ligand>
        <name>IMP</name>
        <dbReference type="ChEBI" id="CHEBI:58053"/>
        <note>ligand shared between dimeric partners</note>
    </ligand>
</feature>
<feature type="binding site" evidence="8">
    <location>
        <begin position="298"/>
        <end position="304"/>
    </location>
    <ligand>
        <name>substrate</name>
    </ligand>
</feature>
<keyword evidence="5 8" id="KW-0658">Purine biosynthesis</keyword>
<dbReference type="GO" id="GO:0004019">
    <property type="term" value="F:adenylosuccinate synthase activity"/>
    <property type="evidence" value="ECO:0007669"/>
    <property type="project" value="UniProtKB-EC"/>
</dbReference>
<dbReference type="InterPro" id="IPR018220">
    <property type="entry name" value="Adenylosuccin_syn_GTP-bd"/>
</dbReference>
<dbReference type="PROSITE" id="PS01266">
    <property type="entry name" value="ADENYLOSUCCIN_SYN_1"/>
    <property type="match status" value="1"/>
</dbReference>
<proteinExistence type="inferred from homology"/>
<feature type="binding site" evidence="8">
    <location>
        <position position="142"/>
    </location>
    <ligand>
        <name>IMP</name>
        <dbReference type="ChEBI" id="CHEBI:58053"/>
        <note>ligand shared between dimeric partners</note>
    </ligand>
</feature>
<comment type="caution">
    <text evidence="11">The sequence shown here is derived from an EMBL/GenBank/DDBJ whole genome shotgun (WGS) entry which is preliminary data.</text>
</comment>
<keyword evidence="6 8" id="KW-0460">Magnesium</keyword>
<evidence type="ECO:0000313" key="12">
    <source>
        <dbReference type="Proteomes" id="UP001165586"/>
    </source>
</evidence>
<dbReference type="NCBIfam" id="NF002223">
    <property type="entry name" value="PRK01117.1"/>
    <property type="match status" value="1"/>
</dbReference>
<keyword evidence="7 8" id="KW-0342">GTP-binding</keyword>
<feature type="binding site" description="in other chain" evidence="8">
    <location>
        <position position="128"/>
    </location>
    <ligand>
        <name>IMP</name>
        <dbReference type="ChEBI" id="CHEBI:58053"/>
        <note>ligand shared between dimeric partners</note>
    </ligand>
</feature>
<comment type="function">
    <text evidence="8">Plays an important role in the de novo pathway of purine nucleotide biosynthesis. Catalyzes the first committed step in the biosynthesis of AMP from IMP.</text>
</comment>
<feature type="binding site" description="in other chain" evidence="8">
    <location>
        <position position="223"/>
    </location>
    <ligand>
        <name>IMP</name>
        <dbReference type="ChEBI" id="CHEBI:58053"/>
        <note>ligand shared between dimeric partners</note>
    </ligand>
</feature>
<dbReference type="SMART" id="SM00788">
    <property type="entry name" value="Adenylsucc_synt"/>
    <property type="match status" value="1"/>
</dbReference>
<evidence type="ECO:0000256" key="3">
    <source>
        <dbReference type="ARBA" id="ARBA00022723"/>
    </source>
</evidence>
<evidence type="ECO:0000256" key="6">
    <source>
        <dbReference type="ARBA" id="ARBA00022842"/>
    </source>
</evidence>
<comment type="subunit">
    <text evidence="1 8">Homodimer.</text>
</comment>
<dbReference type="HAMAP" id="MF_00011">
    <property type="entry name" value="Adenylosucc_synth"/>
    <property type="match status" value="1"/>
</dbReference>
<evidence type="ECO:0000256" key="1">
    <source>
        <dbReference type="ARBA" id="ARBA00011738"/>
    </source>
</evidence>
<dbReference type="EC" id="6.3.4.4" evidence="8 10"/>
<dbReference type="Gene3D" id="1.10.300.10">
    <property type="entry name" value="Adenylosuccinate Synthetase, subunit A, domain 2"/>
    <property type="match status" value="1"/>
</dbReference>
<feature type="binding site" evidence="8">
    <location>
        <position position="40"/>
    </location>
    <ligand>
        <name>Mg(2+)</name>
        <dbReference type="ChEBI" id="CHEBI:18420"/>
    </ligand>
</feature>
<feature type="binding site" evidence="8">
    <location>
        <begin position="40"/>
        <end position="42"/>
    </location>
    <ligand>
        <name>GTP</name>
        <dbReference type="ChEBI" id="CHEBI:37565"/>
    </ligand>
</feature>
<dbReference type="InterPro" id="IPR042111">
    <property type="entry name" value="Adenylosuccinate_synth_dom3"/>
</dbReference>
<dbReference type="RefSeq" id="WP_259541530.1">
    <property type="nucleotide sequence ID" value="NZ_JANLCJ010000010.1"/>
</dbReference>
<dbReference type="PANTHER" id="PTHR11846:SF0">
    <property type="entry name" value="ADENYLOSUCCINATE SYNTHETASE"/>
    <property type="match status" value="1"/>
</dbReference>
<feature type="binding site" description="in other chain" evidence="8">
    <location>
        <position position="302"/>
    </location>
    <ligand>
        <name>IMP</name>
        <dbReference type="ChEBI" id="CHEBI:58053"/>
        <note>ligand shared between dimeric partners</note>
    </ligand>
</feature>
<evidence type="ECO:0000256" key="8">
    <source>
        <dbReference type="HAMAP-Rule" id="MF_00011"/>
    </source>
</evidence>
<organism evidence="11 12">
    <name type="scientific">Herbiconiux daphne</name>
    <dbReference type="NCBI Taxonomy" id="2970914"/>
    <lineage>
        <taxon>Bacteria</taxon>
        <taxon>Bacillati</taxon>
        <taxon>Actinomycetota</taxon>
        <taxon>Actinomycetes</taxon>
        <taxon>Micrococcales</taxon>
        <taxon>Microbacteriaceae</taxon>
        <taxon>Herbiconiux</taxon>
    </lineage>
</organism>
<feature type="active site" description="Proton acceptor" evidence="8">
    <location>
        <position position="13"/>
    </location>
</feature>
<dbReference type="InterPro" id="IPR001114">
    <property type="entry name" value="Adenylosuccinate_synthetase"/>
</dbReference>
<dbReference type="PROSITE" id="PS00513">
    <property type="entry name" value="ADENYLOSUCCIN_SYN_2"/>
    <property type="match status" value="1"/>
</dbReference>